<dbReference type="EMBL" id="LKCN02000004">
    <property type="protein sequence ID" value="RCI14311.1"/>
    <property type="molecule type" value="Genomic_DNA"/>
</dbReference>
<reference evidence="1 2" key="1">
    <citation type="journal article" date="2015" name="BMC Genomics">
        <title>Insights from the genome of Ophiocordyceps polyrhachis-furcata to pathogenicity and host specificity in insect fungi.</title>
        <authorList>
            <person name="Wichadakul D."/>
            <person name="Kobmoo N."/>
            <person name="Ingsriswang S."/>
            <person name="Tangphatsornruang S."/>
            <person name="Chantasingh D."/>
            <person name="Luangsa-ard J.J."/>
            <person name="Eurwilaichitr L."/>
        </authorList>
    </citation>
    <scope>NUCLEOTIDE SEQUENCE [LARGE SCALE GENOMIC DNA]</scope>
    <source>
        <strain evidence="1 2">BCC 54312</strain>
    </source>
</reference>
<accession>A0A367LIR7</accession>
<gene>
    <name evidence="1" type="ORF">L249_6200</name>
</gene>
<comment type="caution">
    <text evidence="1">The sequence shown here is derived from an EMBL/GenBank/DDBJ whole genome shotgun (WGS) entry which is preliminary data.</text>
</comment>
<keyword evidence="2" id="KW-1185">Reference proteome</keyword>
<name>A0A367LIR7_9HYPO</name>
<sequence>MDAETEIDGQDDRIQGKGPYLYRSIPSVTCLTDVKERASKRTTPINTRIYNHGAYYTTTCQLGHEIFLLALVALQKRR</sequence>
<evidence type="ECO:0000313" key="1">
    <source>
        <dbReference type="EMBL" id="RCI14311.1"/>
    </source>
</evidence>
<protein>
    <submittedName>
        <fullName evidence="1">Uncharacterized protein</fullName>
    </submittedName>
</protein>
<organism evidence="1 2">
    <name type="scientific">Ophiocordyceps polyrhachis-furcata BCC 54312</name>
    <dbReference type="NCBI Taxonomy" id="1330021"/>
    <lineage>
        <taxon>Eukaryota</taxon>
        <taxon>Fungi</taxon>
        <taxon>Dikarya</taxon>
        <taxon>Ascomycota</taxon>
        <taxon>Pezizomycotina</taxon>
        <taxon>Sordariomycetes</taxon>
        <taxon>Hypocreomycetidae</taxon>
        <taxon>Hypocreales</taxon>
        <taxon>Ophiocordycipitaceae</taxon>
        <taxon>Ophiocordyceps</taxon>
    </lineage>
</organism>
<dbReference type="Proteomes" id="UP000253664">
    <property type="component" value="Unassembled WGS sequence"/>
</dbReference>
<evidence type="ECO:0000313" key="2">
    <source>
        <dbReference type="Proteomes" id="UP000253664"/>
    </source>
</evidence>
<dbReference type="AlphaFoldDB" id="A0A367LIR7"/>
<proteinExistence type="predicted"/>